<protein>
    <recommendedName>
        <fullName evidence="11">Dihydroorotate dehydrogenase (quinone)</fullName>
        <ecNumber evidence="11">1.3.5.2</ecNumber>
    </recommendedName>
    <alternativeName>
        <fullName evidence="11">DHOdehase</fullName>
        <shortName evidence="11">DHOD</shortName>
        <shortName evidence="11">DHODase</shortName>
    </alternativeName>
    <alternativeName>
        <fullName evidence="11">Dihydroorotate oxidase</fullName>
    </alternativeName>
</protein>
<dbReference type="InterPro" id="IPR001295">
    <property type="entry name" value="Dihydroorotate_DH_CS"/>
</dbReference>
<comment type="similarity">
    <text evidence="4 11">Belongs to the dihydroorotate dehydrogenase family. Type 2 subfamily.</text>
</comment>
<comment type="pathway">
    <text evidence="3 11">Pyrimidine metabolism; UMP biosynthesis via de novo pathway; orotate from (S)-dihydroorotate (quinone route): step 1/1.</text>
</comment>
<comment type="catalytic activity">
    <reaction evidence="10 11">
        <text>(S)-dihydroorotate + a quinone = orotate + a quinol</text>
        <dbReference type="Rhea" id="RHEA:30187"/>
        <dbReference type="ChEBI" id="CHEBI:24646"/>
        <dbReference type="ChEBI" id="CHEBI:30839"/>
        <dbReference type="ChEBI" id="CHEBI:30864"/>
        <dbReference type="ChEBI" id="CHEBI:132124"/>
        <dbReference type="EC" id="1.3.5.2"/>
    </reaction>
</comment>
<organism evidence="13 14">
    <name type="scientific">Paragemmobacter aquarius</name>
    <dbReference type="NCBI Taxonomy" id="2169400"/>
    <lineage>
        <taxon>Bacteria</taxon>
        <taxon>Pseudomonadati</taxon>
        <taxon>Pseudomonadota</taxon>
        <taxon>Alphaproteobacteria</taxon>
        <taxon>Rhodobacterales</taxon>
        <taxon>Paracoccaceae</taxon>
        <taxon>Paragemmobacter</taxon>
    </lineage>
</organism>
<dbReference type="RefSeq" id="WP_108436084.1">
    <property type="nucleotide sequence ID" value="NZ_CP028918.1"/>
</dbReference>
<evidence type="ECO:0000256" key="11">
    <source>
        <dbReference type="HAMAP-Rule" id="MF_00225"/>
    </source>
</evidence>
<dbReference type="InterPro" id="IPR050074">
    <property type="entry name" value="DHO_dehydrogenase"/>
</dbReference>
<feature type="binding site" evidence="11">
    <location>
        <position position="65"/>
    </location>
    <ligand>
        <name>substrate</name>
    </ligand>
</feature>
<evidence type="ECO:0000259" key="12">
    <source>
        <dbReference type="Pfam" id="PF01180"/>
    </source>
</evidence>
<evidence type="ECO:0000256" key="10">
    <source>
        <dbReference type="ARBA" id="ARBA00048639"/>
    </source>
</evidence>
<evidence type="ECO:0000256" key="6">
    <source>
        <dbReference type="ARBA" id="ARBA00022643"/>
    </source>
</evidence>
<dbReference type="Proteomes" id="UP000244496">
    <property type="component" value="Chromosome"/>
</dbReference>
<comment type="function">
    <text evidence="1 11">Catalyzes the conversion of dihydroorotate to orotate with quinone as electron acceptor.</text>
</comment>
<reference evidence="13 14" key="1">
    <citation type="submission" date="2018-04" db="EMBL/GenBank/DDBJ databases">
        <title>Genome sequencing of Gemmobacter.</title>
        <authorList>
            <person name="Yi H."/>
            <person name="Baek M.-G."/>
        </authorList>
    </citation>
    <scope>NUCLEOTIDE SEQUENCE [LARGE SCALE GENOMIC DNA]</scope>
    <source>
        <strain evidence="13 14">HYN0069</strain>
    </source>
</reference>
<evidence type="ECO:0000256" key="8">
    <source>
        <dbReference type="ARBA" id="ARBA00023002"/>
    </source>
</evidence>
<proteinExistence type="inferred from homology"/>
<evidence type="ECO:0000256" key="9">
    <source>
        <dbReference type="ARBA" id="ARBA00023136"/>
    </source>
</evidence>
<dbReference type="NCBIfam" id="TIGR01036">
    <property type="entry name" value="pyrD_sub2"/>
    <property type="match status" value="1"/>
</dbReference>
<feature type="binding site" evidence="11">
    <location>
        <position position="174"/>
    </location>
    <ligand>
        <name>FMN</name>
        <dbReference type="ChEBI" id="CHEBI:58210"/>
    </ligand>
</feature>
<comment type="subunit">
    <text evidence="11">Monomer.</text>
</comment>
<dbReference type="InterPro" id="IPR005720">
    <property type="entry name" value="Dihydroorotate_DH_cat"/>
</dbReference>
<feature type="active site" description="Nucleophile" evidence="11">
    <location>
        <position position="177"/>
    </location>
</feature>
<feature type="binding site" evidence="11">
    <location>
        <begin position="110"/>
        <end position="114"/>
    </location>
    <ligand>
        <name>substrate</name>
    </ligand>
</feature>
<feature type="binding site" evidence="11">
    <location>
        <begin position="61"/>
        <end position="65"/>
    </location>
    <ligand>
        <name>FMN</name>
        <dbReference type="ChEBI" id="CHEBI:58210"/>
    </ligand>
</feature>
<keyword evidence="7 11" id="KW-0665">Pyrimidine biosynthesis</keyword>
<evidence type="ECO:0000256" key="7">
    <source>
        <dbReference type="ARBA" id="ARBA00022975"/>
    </source>
</evidence>
<feature type="binding site" evidence="11">
    <location>
        <begin position="315"/>
        <end position="316"/>
    </location>
    <ligand>
        <name>FMN</name>
        <dbReference type="ChEBI" id="CHEBI:58210"/>
    </ligand>
</feature>
<dbReference type="EMBL" id="CP028918">
    <property type="protein sequence ID" value="AWB49267.1"/>
    <property type="molecule type" value="Genomic_DNA"/>
</dbReference>
<keyword evidence="14" id="KW-1185">Reference proteome</keyword>
<feature type="binding site" evidence="11">
    <location>
        <position position="143"/>
    </location>
    <ligand>
        <name>FMN</name>
        <dbReference type="ChEBI" id="CHEBI:58210"/>
    </ligand>
</feature>
<dbReference type="NCBIfam" id="NF003645">
    <property type="entry name" value="PRK05286.1-2"/>
    <property type="match status" value="1"/>
</dbReference>
<dbReference type="GO" id="GO:0106430">
    <property type="term" value="F:dihydroorotate dehydrogenase (quinone) activity"/>
    <property type="evidence" value="ECO:0007669"/>
    <property type="project" value="UniProtKB-EC"/>
</dbReference>
<keyword evidence="8 11" id="KW-0560">Oxidoreductase</keyword>
<dbReference type="InterPro" id="IPR005719">
    <property type="entry name" value="Dihydroorotate_DH_2"/>
</dbReference>
<dbReference type="InterPro" id="IPR013785">
    <property type="entry name" value="Aldolase_TIM"/>
</dbReference>
<dbReference type="AlphaFoldDB" id="A0A2S0UN87"/>
<feature type="binding site" evidence="11">
    <location>
        <position position="179"/>
    </location>
    <ligand>
        <name>substrate</name>
    </ligand>
</feature>
<feature type="binding site" evidence="11">
    <location>
        <position position="265"/>
    </location>
    <ligand>
        <name>FMN</name>
        <dbReference type="ChEBI" id="CHEBI:58210"/>
    </ligand>
</feature>
<keyword evidence="5 11" id="KW-0285">Flavoprotein</keyword>
<dbReference type="PANTHER" id="PTHR48109:SF4">
    <property type="entry name" value="DIHYDROOROTATE DEHYDROGENASE (QUINONE), MITOCHONDRIAL"/>
    <property type="match status" value="1"/>
</dbReference>
<comment type="cofactor">
    <cofactor evidence="11">
        <name>FMN</name>
        <dbReference type="ChEBI" id="CHEBI:58210"/>
    </cofactor>
    <text evidence="11">Binds 1 FMN per subunit.</text>
</comment>
<dbReference type="PROSITE" id="PS00912">
    <property type="entry name" value="DHODEHASE_2"/>
    <property type="match status" value="1"/>
</dbReference>
<evidence type="ECO:0000256" key="3">
    <source>
        <dbReference type="ARBA" id="ARBA00005161"/>
    </source>
</evidence>
<feature type="binding site" evidence="11">
    <location>
        <position position="243"/>
    </location>
    <ligand>
        <name>FMN</name>
        <dbReference type="ChEBI" id="CHEBI:58210"/>
    </ligand>
</feature>
<dbReference type="Gene3D" id="3.20.20.70">
    <property type="entry name" value="Aldolase class I"/>
    <property type="match status" value="1"/>
</dbReference>
<feature type="binding site" evidence="11">
    <location>
        <position position="294"/>
    </location>
    <ligand>
        <name>FMN</name>
        <dbReference type="ChEBI" id="CHEBI:58210"/>
    </ligand>
</feature>
<name>A0A2S0UN87_9RHOB</name>
<evidence type="ECO:0000256" key="4">
    <source>
        <dbReference type="ARBA" id="ARBA00005359"/>
    </source>
</evidence>
<dbReference type="CDD" id="cd04738">
    <property type="entry name" value="DHOD_2_like"/>
    <property type="match status" value="1"/>
</dbReference>
<feature type="binding site" evidence="11">
    <location>
        <begin position="244"/>
        <end position="245"/>
    </location>
    <ligand>
        <name>substrate</name>
    </ligand>
</feature>
<feature type="binding site" evidence="11">
    <location>
        <position position="85"/>
    </location>
    <ligand>
        <name>FMN</name>
        <dbReference type="ChEBI" id="CHEBI:58210"/>
    </ligand>
</feature>
<dbReference type="UniPathway" id="UPA00070">
    <property type="reaction ID" value="UER00946"/>
</dbReference>
<keyword evidence="9 11" id="KW-0472">Membrane</keyword>
<feature type="binding site" evidence="11">
    <location>
        <position position="215"/>
    </location>
    <ligand>
        <name>FMN</name>
        <dbReference type="ChEBI" id="CHEBI:58210"/>
    </ligand>
</feature>
<evidence type="ECO:0000256" key="1">
    <source>
        <dbReference type="ARBA" id="ARBA00003125"/>
    </source>
</evidence>
<dbReference type="GO" id="GO:0044205">
    <property type="term" value="P:'de novo' UMP biosynthetic process"/>
    <property type="evidence" value="ECO:0007669"/>
    <property type="project" value="UniProtKB-UniRule"/>
</dbReference>
<dbReference type="KEGG" id="geh:HYN69_12795"/>
<dbReference type="NCBIfam" id="NF003652">
    <property type="entry name" value="PRK05286.2-5"/>
    <property type="match status" value="1"/>
</dbReference>
<accession>A0A2S0UN87</accession>
<evidence type="ECO:0000313" key="14">
    <source>
        <dbReference type="Proteomes" id="UP000244496"/>
    </source>
</evidence>
<keyword evidence="11" id="KW-1003">Cell membrane</keyword>
<feature type="domain" description="Dihydroorotate dehydrogenase catalytic" evidence="12">
    <location>
        <begin position="44"/>
        <end position="337"/>
    </location>
</feature>
<comment type="subcellular location">
    <subcellularLocation>
        <location evidence="11">Cell membrane</location>
        <topology evidence="11">Peripheral membrane protein</topology>
    </subcellularLocation>
    <subcellularLocation>
        <location evidence="2">Membrane</location>
    </subcellularLocation>
</comment>
<evidence type="ECO:0000256" key="5">
    <source>
        <dbReference type="ARBA" id="ARBA00022630"/>
    </source>
</evidence>
<dbReference type="EC" id="1.3.5.2" evidence="11"/>
<dbReference type="GO" id="GO:0005886">
    <property type="term" value="C:plasma membrane"/>
    <property type="evidence" value="ECO:0007669"/>
    <property type="project" value="UniProtKB-SubCell"/>
</dbReference>
<dbReference type="Pfam" id="PF01180">
    <property type="entry name" value="DHO_dh"/>
    <property type="match status" value="1"/>
</dbReference>
<dbReference type="SUPFAM" id="SSF51395">
    <property type="entry name" value="FMN-linked oxidoreductases"/>
    <property type="match status" value="1"/>
</dbReference>
<evidence type="ECO:0000313" key="13">
    <source>
        <dbReference type="EMBL" id="AWB49267.1"/>
    </source>
</evidence>
<evidence type="ECO:0000256" key="2">
    <source>
        <dbReference type="ARBA" id="ARBA00004370"/>
    </source>
</evidence>
<dbReference type="PANTHER" id="PTHR48109">
    <property type="entry name" value="DIHYDROOROTATE DEHYDROGENASE (QUINONE), MITOCHONDRIAL-RELATED"/>
    <property type="match status" value="1"/>
</dbReference>
<dbReference type="OrthoDB" id="9802377at2"/>
<dbReference type="HAMAP" id="MF_00225">
    <property type="entry name" value="DHO_dh_type2"/>
    <property type="match status" value="1"/>
</dbReference>
<sequence length="357" mass="37090">MKRLERAGLALLHLTDPETAHGLSIRALQAGLAPAPGPVTSPRLATTLAGLELPNPVGLAAGYDKNATAIAPLSRAGFGFIEVGAATPRPQPGNPKPRLFRLTQDRAAINRFGFNNQGADAIATRLAQRQRGPVQGYVPVGLNLGANKDSPDRAADFAAVLATCGPHADFATVNVSSPNTEKLRDLQGRAALTALLRGVMDTRARLATPIPIFLKIAPDLTDDDLKDIAAAAFETGIAGIIATNTTLARDGLSSPHRSEAGGLSGAPLFDKSTRILARLSALTQGTLPLIGVGGIETAEQAYAKIRAGASAVQFYTAMVYHGLSLAADIATGLDRLLARDGFSSIDEATGTARADWL</sequence>
<keyword evidence="6 11" id="KW-0288">FMN</keyword>
<dbReference type="PROSITE" id="PS00911">
    <property type="entry name" value="DHODEHASE_1"/>
    <property type="match status" value="1"/>
</dbReference>
<dbReference type="GO" id="GO:0006207">
    <property type="term" value="P:'de novo' pyrimidine nucleobase biosynthetic process"/>
    <property type="evidence" value="ECO:0007669"/>
    <property type="project" value="UniProtKB-UniRule"/>
</dbReference>
<dbReference type="GO" id="GO:0005737">
    <property type="term" value="C:cytoplasm"/>
    <property type="evidence" value="ECO:0007669"/>
    <property type="project" value="InterPro"/>
</dbReference>
<gene>
    <name evidence="11" type="primary">pyrD</name>
    <name evidence="13" type="ORF">HYN69_12795</name>
</gene>
<feature type="binding site" evidence="11">
    <location>
        <position position="174"/>
    </location>
    <ligand>
        <name>substrate</name>
    </ligand>
</feature>